<dbReference type="InterPro" id="IPR052055">
    <property type="entry name" value="Hepadnavirus_pol/RT"/>
</dbReference>
<dbReference type="PANTHER" id="PTHR33050:SF7">
    <property type="entry name" value="RIBONUCLEASE H"/>
    <property type="match status" value="1"/>
</dbReference>
<dbReference type="SUPFAM" id="SSF56672">
    <property type="entry name" value="DNA/RNA polymerases"/>
    <property type="match status" value="1"/>
</dbReference>
<evidence type="ECO:0000259" key="2">
    <source>
        <dbReference type="PROSITE" id="PS50878"/>
    </source>
</evidence>
<dbReference type="GO" id="GO:0003677">
    <property type="term" value="F:DNA binding"/>
    <property type="evidence" value="ECO:0007669"/>
    <property type="project" value="InterPro"/>
</dbReference>
<dbReference type="InterPro" id="IPR011010">
    <property type="entry name" value="DNA_brk_join_enz"/>
</dbReference>
<dbReference type="EMBL" id="SNRW01000874">
    <property type="protein sequence ID" value="KAA6398821.1"/>
    <property type="molecule type" value="Genomic_DNA"/>
</dbReference>
<proteinExistence type="predicted"/>
<keyword evidence="3" id="KW-0695">RNA-directed DNA polymerase</keyword>
<evidence type="ECO:0000256" key="1">
    <source>
        <dbReference type="SAM" id="MobiDB-lite"/>
    </source>
</evidence>
<dbReference type="InterPro" id="IPR000477">
    <property type="entry name" value="RT_dom"/>
</dbReference>
<dbReference type="Pfam" id="PF00078">
    <property type="entry name" value="RVT_1"/>
    <property type="match status" value="1"/>
</dbReference>
<accession>A0A5J4WV67</accession>
<feature type="region of interest" description="Disordered" evidence="1">
    <location>
        <begin position="920"/>
        <end position="950"/>
    </location>
</feature>
<feature type="domain" description="Reverse transcriptase" evidence="2">
    <location>
        <begin position="78"/>
        <end position="261"/>
    </location>
</feature>
<dbReference type="Gene3D" id="3.10.10.10">
    <property type="entry name" value="HIV Type 1 Reverse Transcriptase, subunit A, domain 1"/>
    <property type="match status" value="1"/>
</dbReference>
<keyword evidence="3" id="KW-0808">Transferase</keyword>
<dbReference type="GO" id="GO:0003964">
    <property type="term" value="F:RNA-directed DNA polymerase activity"/>
    <property type="evidence" value="ECO:0007669"/>
    <property type="project" value="UniProtKB-KW"/>
</dbReference>
<reference evidence="3 4" key="1">
    <citation type="submission" date="2019-03" db="EMBL/GenBank/DDBJ databases">
        <title>Single cell metagenomics reveals metabolic interactions within the superorganism composed of flagellate Streblomastix strix and complex community of Bacteroidetes bacteria on its surface.</title>
        <authorList>
            <person name="Treitli S.C."/>
            <person name="Kolisko M."/>
            <person name="Husnik F."/>
            <person name="Keeling P."/>
            <person name="Hampl V."/>
        </authorList>
    </citation>
    <scope>NUCLEOTIDE SEQUENCE [LARGE SCALE GENOMIC DNA]</scope>
    <source>
        <strain evidence="3">ST1C</strain>
    </source>
</reference>
<organism evidence="3 4">
    <name type="scientific">Streblomastix strix</name>
    <dbReference type="NCBI Taxonomy" id="222440"/>
    <lineage>
        <taxon>Eukaryota</taxon>
        <taxon>Metamonada</taxon>
        <taxon>Preaxostyla</taxon>
        <taxon>Oxymonadida</taxon>
        <taxon>Streblomastigidae</taxon>
        <taxon>Streblomastix</taxon>
    </lineage>
</organism>
<dbReference type="Proteomes" id="UP000324800">
    <property type="component" value="Unassembled WGS sequence"/>
</dbReference>
<protein>
    <submittedName>
        <fullName evidence="3">Putative reverse transcriptase</fullName>
    </submittedName>
</protein>
<feature type="compositionally biased region" description="Acidic residues" evidence="1">
    <location>
        <begin position="929"/>
        <end position="950"/>
    </location>
</feature>
<comment type="caution">
    <text evidence="3">The sequence shown here is derived from an EMBL/GenBank/DDBJ whole genome shotgun (WGS) entry which is preliminary data.</text>
</comment>
<evidence type="ECO:0000313" key="4">
    <source>
        <dbReference type="Proteomes" id="UP000324800"/>
    </source>
</evidence>
<dbReference type="InterPro" id="IPR036397">
    <property type="entry name" value="RNaseH_sf"/>
</dbReference>
<keyword evidence="3" id="KW-0548">Nucleotidyltransferase</keyword>
<dbReference type="Gene3D" id="3.30.70.270">
    <property type="match status" value="1"/>
</dbReference>
<name>A0A5J4WV67_9EUKA</name>
<dbReference type="CDD" id="cd09275">
    <property type="entry name" value="RNase_HI_RT_DIRS1"/>
    <property type="match status" value="1"/>
</dbReference>
<sequence length="950" mass="109123">MPLEDMNLSNAAVPDRLIARIQQWEKIGGAKNILIGAQPSWTTPQAPLLLQSLKQPRQFKGTQEQMIKYQNQLTEELTQGIVKESKKIMVYNPTFQVSRSDGRPQKILDCRKLNSITQQVHFKMEGIQELKQIIQQGDFATTLDLKNAFHHIKVNQKLETFFDFKFQNRSYCYVGLPFVWKRSPFIFSKTLSIAIRAIRKQWSVKIQSYMEDIILLHKSKEQLKQNTKNIMIFLQDLGWQHSMKKCMINPKITFNYFGWKFNTCTMEVQMTPERRRMMKKNLKDWITKTNLKQIVKIKSLASLIGEINFIRVQFPAISLWMNSLNHLKTKTVSKGTWKGQVQLNNQIHGNLQTILSMVKLNKPLSLKELTPDTVQTINASEEGWGMSLVKNQSKISDAGEWQMGWHLTSSNQRELAAVLVSLRIWSPYMLIQWIKCILLQTDNSTTEFCIRRWRAASAIVHLVRQIYLLLQELNIRIMTIHIPGKQNTTADALSRLSWLGDYKIKVEFLLPALTAINFSPTLDAFALRTMKHCRRYCSPKDDRRAVARDAFSIAWTNEALLLPPPIGAIHKVIQKLKRDGATAALILPSWVLMKYKAMIPQILNQKTLCPSEIVLEEGEQLYRKLAAQSGLGQLTIDELIKSTSFETWRKRRTGLTYLADYIKSQGKKLEDFLGTRPDAELVNAITWLKSNGGVKYKSKIQSLRTHGCVVLSQFSQMPDISHSPLILAFSKELGIQTIPKAKYPTTWNFQILFDYIQTTKFCKIEEKQQVAMTLVVAFSAARMTELRTGLVCPVRALRIWLDERRSLKLQSGSLWWNFSKNNTPNADNCSHLLTEIIRKAGVSEKYSGSTIRHALMTKLRACRATQAEVNAYTRHLLTSNVVDAYYFRPVERDLGALLLTLKNDDYIIVSILPEKWLQQSEAPTPCENNAEELEDLGESSNINEEDAFVE</sequence>
<dbReference type="Gene3D" id="3.30.420.10">
    <property type="entry name" value="Ribonuclease H-like superfamily/Ribonuclease H"/>
    <property type="match status" value="1"/>
</dbReference>
<dbReference type="InterPro" id="IPR043502">
    <property type="entry name" value="DNA/RNA_pol_sf"/>
</dbReference>
<gene>
    <name evidence="3" type="ORF">EZS28_005650</name>
</gene>
<dbReference type="AlphaFoldDB" id="A0A5J4WV67"/>
<evidence type="ECO:0000313" key="3">
    <source>
        <dbReference type="EMBL" id="KAA6398821.1"/>
    </source>
</evidence>
<dbReference type="SUPFAM" id="SSF56349">
    <property type="entry name" value="DNA breaking-rejoining enzymes"/>
    <property type="match status" value="1"/>
</dbReference>
<dbReference type="PANTHER" id="PTHR33050">
    <property type="entry name" value="REVERSE TRANSCRIPTASE DOMAIN-CONTAINING PROTEIN"/>
    <property type="match status" value="1"/>
</dbReference>
<dbReference type="OrthoDB" id="3863715at2759"/>
<dbReference type="InterPro" id="IPR043128">
    <property type="entry name" value="Rev_trsase/Diguanyl_cyclase"/>
</dbReference>
<dbReference type="PROSITE" id="PS50878">
    <property type="entry name" value="RT_POL"/>
    <property type="match status" value="1"/>
</dbReference>